<gene>
    <name evidence="1" type="ORF">B296_00050771</name>
</gene>
<sequence length="268" mass="30298">MILFIGYFEPSSLNLIVVLHRADALRTSKREMAVATRGRISVHFQRINYVIILSDYDLPISASGVEREIASLQLEERKLVAEIKKTAQTGNEVFSFMFKDVSTCGEKLALGLFAGNVCKHFDIHGNERCKQGNGCYEQDCPLSGGTVDWDCFRLITTRNWLVTVNFDRRRSVSRGISRGRKKKRENLEIQRFSPDPNPLPVGFSALHGENLRRLQGEENDARRAAFLVSLRREISSHRASFLGTRNISPYGEKERGDVVGMVWFGGPC</sequence>
<organism evidence="1 2">
    <name type="scientific">Ensete ventricosum</name>
    <name type="common">Abyssinian banana</name>
    <name type="synonym">Musa ensete</name>
    <dbReference type="NCBI Taxonomy" id="4639"/>
    <lineage>
        <taxon>Eukaryota</taxon>
        <taxon>Viridiplantae</taxon>
        <taxon>Streptophyta</taxon>
        <taxon>Embryophyta</taxon>
        <taxon>Tracheophyta</taxon>
        <taxon>Spermatophyta</taxon>
        <taxon>Magnoliopsida</taxon>
        <taxon>Liliopsida</taxon>
        <taxon>Zingiberales</taxon>
        <taxon>Musaceae</taxon>
        <taxon>Ensete</taxon>
    </lineage>
</organism>
<dbReference type="EMBL" id="AMZH03011935">
    <property type="protein sequence ID" value="RRT51969.1"/>
    <property type="molecule type" value="Genomic_DNA"/>
</dbReference>
<name>A0A426YJN3_ENSVE</name>
<comment type="caution">
    <text evidence="1">The sequence shown here is derived from an EMBL/GenBank/DDBJ whole genome shotgun (WGS) entry which is preliminary data.</text>
</comment>
<evidence type="ECO:0000313" key="1">
    <source>
        <dbReference type="EMBL" id="RRT51969.1"/>
    </source>
</evidence>
<dbReference type="AlphaFoldDB" id="A0A426YJN3"/>
<reference evidence="1 2" key="1">
    <citation type="journal article" date="2014" name="Agronomy (Basel)">
        <title>A Draft Genome Sequence for Ensete ventricosum, the Drought-Tolerant Tree Against Hunger.</title>
        <authorList>
            <person name="Harrison J."/>
            <person name="Moore K.A."/>
            <person name="Paszkiewicz K."/>
            <person name="Jones T."/>
            <person name="Grant M."/>
            <person name="Ambacheew D."/>
            <person name="Muzemil S."/>
            <person name="Studholme D.J."/>
        </authorList>
    </citation>
    <scope>NUCLEOTIDE SEQUENCE [LARGE SCALE GENOMIC DNA]</scope>
</reference>
<evidence type="ECO:0000313" key="2">
    <source>
        <dbReference type="Proteomes" id="UP000287651"/>
    </source>
</evidence>
<proteinExistence type="predicted"/>
<dbReference type="Proteomes" id="UP000287651">
    <property type="component" value="Unassembled WGS sequence"/>
</dbReference>
<protein>
    <submittedName>
        <fullName evidence="1">Uncharacterized protein</fullName>
    </submittedName>
</protein>
<accession>A0A426YJN3</accession>